<evidence type="ECO:0000256" key="1">
    <source>
        <dbReference type="ARBA" id="ARBA00022737"/>
    </source>
</evidence>
<keyword evidence="3" id="KW-1133">Transmembrane helix</keyword>
<dbReference type="OrthoDB" id="185373at2759"/>
<dbReference type="GO" id="GO:0003723">
    <property type="term" value="F:RNA binding"/>
    <property type="evidence" value="ECO:0007669"/>
    <property type="project" value="InterPro"/>
</dbReference>
<reference evidence="4 5" key="1">
    <citation type="journal article" date="2017" name="Nature">
        <title>The Apostasia genome and the evolution of orchids.</title>
        <authorList>
            <person name="Zhang G.Q."/>
            <person name="Liu K.W."/>
            <person name="Li Z."/>
            <person name="Lohaus R."/>
            <person name="Hsiao Y.Y."/>
            <person name="Niu S.C."/>
            <person name="Wang J.Y."/>
            <person name="Lin Y.C."/>
            <person name="Xu Q."/>
            <person name="Chen L.J."/>
            <person name="Yoshida K."/>
            <person name="Fujiwara S."/>
            <person name="Wang Z.W."/>
            <person name="Zhang Y.Q."/>
            <person name="Mitsuda N."/>
            <person name="Wang M."/>
            <person name="Liu G.H."/>
            <person name="Pecoraro L."/>
            <person name="Huang H.X."/>
            <person name="Xiao X.J."/>
            <person name="Lin M."/>
            <person name="Wu X.Y."/>
            <person name="Wu W.L."/>
            <person name="Chen Y.Y."/>
            <person name="Chang S.B."/>
            <person name="Sakamoto S."/>
            <person name="Ohme-Takagi M."/>
            <person name="Yagi M."/>
            <person name="Zeng S.J."/>
            <person name="Shen C.Y."/>
            <person name="Yeh C.M."/>
            <person name="Luo Y.B."/>
            <person name="Tsai W.C."/>
            <person name="Van de Peer Y."/>
            <person name="Liu Z.J."/>
        </authorList>
    </citation>
    <scope>NUCLEOTIDE SEQUENCE [LARGE SCALE GENOMIC DNA]</scope>
    <source>
        <strain evidence="5">cv. Shenzhen</strain>
        <tissue evidence="4">Stem</tissue>
    </source>
</reference>
<dbReference type="NCBIfam" id="TIGR00756">
    <property type="entry name" value="PPR"/>
    <property type="match status" value="6"/>
</dbReference>
<dbReference type="EMBL" id="KZ451889">
    <property type="protein sequence ID" value="PKA65786.1"/>
    <property type="molecule type" value="Genomic_DNA"/>
</dbReference>
<dbReference type="GO" id="GO:0003678">
    <property type="term" value="F:DNA helicase activity"/>
    <property type="evidence" value="ECO:0007669"/>
    <property type="project" value="UniProtKB-EC"/>
</dbReference>
<dbReference type="InterPro" id="IPR046960">
    <property type="entry name" value="PPR_At4g14850-like_plant"/>
</dbReference>
<keyword evidence="4" id="KW-0378">Hydrolase</keyword>
<dbReference type="EC" id="3.6.4.12" evidence="4"/>
<feature type="repeat" description="PPR" evidence="2">
    <location>
        <begin position="273"/>
        <end position="307"/>
    </location>
</feature>
<keyword evidence="5" id="KW-1185">Reference proteome</keyword>
<keyword evidence="3" id="KW-0812">Transmembrane</keyword>
<evidence type="ECO:0000313" key="4">
    <source>
        <dbReference type="EMBL" id="PKA65786.1"/>
    </source>
</evidence>
<evidence type="ECO:0000313" key="5">
    <source>
        <dbReference type="Proteomes" id="UP000236161"/>
    </source>
</evidence>
<accession>A0A2I0BDF6</accession>
<dbReference type="Pfam" id="PF01535">
    <property type="entry name" value="PPR"/>
    <property type="match status" value="7"/>
</dbReference>
<dbReference type="AlphaFoldDB" id="A0A2I0BDF6"/>
<feature type="repeat" description="PPR" evidence="2">
    <location>
        <begin position="107"/>
        <end position="141"/>
    </location>
</feature>
<feature type="repeat" description="PPR" evidence="2">
    <location>
        <begin position="209"/>
        <end position="243"/>
    </location>
</feature>
<name>A0A2I0BDF6_9ASPA</name>
<feature type="repeat" description="PPR" evidence="2">
    <location>
        <begin position="546"/>
        <end position="576"/>
    </location>
</feature>
<sequence length="729" mass="81859">MAKDRPPPATGGPWILEFASLLVVVNQSVIVFVFFRFTGCINWPRRNLLSAEKYTRFHGFSSSSTSSALHPFLPLFPSPRFLLTLLPAHHLRTRRSPENPPPINRPNSFQWNSIIRDAIDSGRFDSALCLFSSMLAAGVRPDRFTLPLIARAVSALPGSFGLGKAIHSVGIQTGAFSNVYFCNSLLDLYVRCEEISDARNLFDEMPCRDAVSWTTMISGYVQHGEISQSSAAFRRMRMAGAEPSSVTFAVLGKNADGGRQLHCLAIKVGFSSHELVQNSILTAYSKMGLLREAEKLFDSMEKKTVVSWNILISAYSSSEDFLGVLQCFQSMMSELPPSSETLTLIISALSKFGALREGQQIHCHAVKSGQVDMILQTSFMNFYAKFSDLSSSFLLFQSEGMSRNSSITPWIAMMSIYIQNEHFMDAINLFKAFQRLGFDPNADALRCLITLYARLGSLLLGKAVHCRLIRNGFFARSHMETMIKTSILNMYAKCGCIRLARSCFDEMVKRDTVAWSSMIEGYGIHGRGFQALDLFHQMQEEGIEPNSITFLSLLSSCSHSGLVSEAHQIFNLMSEKYEIKPELCHYTCMVDLLARAGELNEAMNVIQNMVVKADGRIWGSLLASCRVHENVEIGNYAARRLFELEDDNAGYYVVLSNMNAGDERWKASERMWSSMTERKLERRAGWSYIEEKGGGLSMFVAGNCLHCKREEIYESLRYLSRNMEEFEGI</sequence>
<dbReference type="GO" id="GO:0016787">
    <property type="term" value="F:hydrolase activity"/>
    <property type="evidence" value="ECO:0007669"/>
    <property type="project" value="UniProtKB-KW"/>
</dbReference>
<proteinExistence type="predicted"/>
<dbReference type="PANTHER" id="PTHR47926:SF347">
    <property type="entry name" value="PENTATRICOPEPTIDE REPEAT-CONTAINING PROTEIN"/>
    <property type="match status" value="1"/>
</dbReference>
<dbReference type="Proteomes" id="UP000236161">
    <property type="component" value="Unassembled WGS sequence"/>
</dbReference>
<gene>
    <name evidence="4" type="primary">PCMP-H45</name>
    <name evidence="4" type="ORF">AXF42_Ash017311</name>
</gene>
<dbReference type="InterPro" id="IPR002885">
    <property type="entry name" value="PPR_rpt"/>
</dbReference>
<dbReference type="InterPro" id="IPR046848">
    <property type="entry name" value="E_motif"/>
</dbReference>
<dbReference type="FunFam" id="1.25.40.10:FF:000090">
    <property type="entry name" value="Pentatricopeptide repeat-containing protein, chloroplastic"/>
    <property type="match status" value="1"/>
</dbReference>
<dbReference type="PANTHER" id="PTHR47926">
    <property type="entry name" value="PENTATRICOPEPTIDE REPEAT-CONTAINING PROTEIN"/>
    <property type="match status" value="1"/>
</dbReference>
<feature type="repeat" description="PPR" evidence="2">
    <location>
        <begin position="511"/>
        <end position="545"/>
    </location>
</feature>
<keyword evidence="1" id="KW-0677">Repeat</keyword>
<dbReference type="PROSITE" id="PS51375">
    <property type="entry name" value="PPR"/>
    <property type="match status" value="5"/>
</dbReference>
<keyword evidence="3" id="KW-0472">Membrane</keyword>
<dbReference type="InterPro" id="IPR011990">
    <property type="entry name" value="TPR-like_helical_dom_sf"/>
</dbReference>
<evidence type="ECO:0000256" key="3">
    <source>
        <dbReference type="SAM" id="Phobius"/>
    </source>
</evidence>
<dbReference type="Pfam" id="PF13041">
    <property type="entry name" value="PPR_2"/>
    <property type="match status" value="1"/>
</dbReference>
<dbReference type="FunFam" id="1.25.40.10:FF:000344">
    <property type="entry name" value="Pentatricopeptide repeat-containing protein"/>
    <property type="match status" value="1"/>
</dbReference>
<dbReference type="GO" id="GO:0009451">
    <property type="term" value="P:RNA modification"/>
    <property type="evidence" value="ECO:0007669"/>
    <property type="project" value="InterPro"/>
</dbReference>
<dbReference type="Pfam" id="PF20431">
    <property type="entry name" value="E_motif"/>
    <property type="match status" value="1"/>
</dbReference>
<organism evidence="4 5">
    <name type="scientific">Apostasia shenzhenica</name>
    <dbReference type="NCBI Taxonomy" id="1088818"/>
    <lineage>
        <taxon>Eukaryota</taxon>
        <taxon>Viridiplantae</taxon>
        <taxon>Streptophyta</taxon>
        <taxon>Embryophyta</taxon>
        <taxon>Tracheophyta</taxon>
        <taxon>Spermatophyta</taxon>
        <taxon>Magnoliopsida</taxon>
        <taxon>Liliopsida</taxon>
        <taxon>Asparagales</taxon>
        <taxon>Orchidaceae</taxon>
        <taxon>Apostasioideae</taxon>
        <taxon>Apostasia</taxon>
    </lineage>
</organism>
<dbReference type="Gene3D" id="1.25.40.10">
    <property type="entry name" value="Tetratricopeptide repeat domain"/>
    <property type="match status" value="4"/>
</dbReference>
<protein>
    <submittedName>
        <fullName evidence="4">Pentatricopeptide repeat-containing protein</fullName>
        <ecNumber evidence="4">3.6.4.12</ecNumber>
    </submittedName>
</protein>
<evidence type="ECO:0000256" key="2">
    <source>
        <dbReference type="PROSITE-ProRule" id="PRU00708"/>
    </source>
</evidence>
<feature type="transmembrane region" description="Helical" evidence="3">
    <location>
        <begin position="14"/>
        <end position="37"/>
    </location>
</feature>